<dbReference type="RefSeq" id="WP_131480328.1">
    <property type="nucleotide sequence ID" value="NZ_SJDL01000008.1"/>
</dbReference>
<dbReference type="CDD" id="cd16385">
    <property type="entry name" value="IcmL"/>
    <property type="match status" value="1"/>
</dbReference>
<dbReference type="Proteomes" id="UP000313645">
    <property type="component" value="Unassembled WGS sequence"/>
</dbReference>
<organism evidence="1 2">
    <name type="scientific">Marinobacter halodurans</name>
    <dbReference type="NCBI Taxonomy" id="2528979"/>
    <lineage>
        <taxon>Bacteria</taxon>
        <taxon>Pseudomonadati</taxon>
        <taxon>Pseudomonadota</taxon>
        <taxon>Gammaproteobacteria</taxon>
        <taxon>Pseudomonadales</taxon>
        <taxon>Marinobacteraceae</taxon>
        <taxon>Marinobacter</taxon>
    </lineage>
</organism>
<keyword evidence="2" id="KW-1185">Reference proteome</keyword>
<accession>A0ABY1ZP48</accession>
<comment type="caution">
    <text evidence="1">The sequence shown here is derived from an EMBL/GenBank/DDBJ whole genome shotgun (WGS) entry which is preliminary data.</text>
</comment>
<name>A0ABY1ZP48_9GAMM</name>
<dbReference type="InterPro" id="IPR021055">
    <property type="entry name" value="T4BSS_IcmL/DotI"/>
</dbReference>
<gene>
    <name evidence="1" type="ORF">EZI54_06770</name>
</gene>
<evidence type="ECO:0000313" key="1">
    <source>
        <dbReference type="EMBL" id="TBW57353.1"/>
    </source>
</evidence>
<dbReference type="EMBL" id="SJDL01000008">
    <property type="protein sequence ID" value="TBW57353.1"/>
    <property type="molecule type" value="Genomic_DNA"/>
</dbReference>
<evidence type="ECO:0000313" key="2">
    <source>
        <dbReference type="Proteomes" id="UP000313645"/>
    </source>
</evidence>
<protein>
    <submittedName>
        <fullName evidence="1">Type IV secretion protein IcmL</fullName>
    </submittedName>
</protein>
<dbReference type="Pfam" id="PF11393">
    <property type="entry name" value="T4BSS_DotI_IcmL"/>
    <property type="match status" value="1"/>
</dbReference>
<proteinExistence type="predicted"/>
<reference evidence="1 2" key="1">
    <citation type="submission" date="2019-02" db="EMBL/GenBank/DDBJ databases">
        <title>Marinobacter halodurans sp. nov., a marine bacterium isolated from sea tidal flat.</title>
        <authorList>
            <person name="Yoo Y."/>
            <person name="Lee D.W."/>
            <person name="Kim B.S."/>
            <person name="Kim J.-J."/>
        </authorList>
    </citation>
    <scope>NUCLEOTIDE SEQUENCE [LARGE SCALE GENOMIC DNA]</scope>
    <source>
        <strain evidence="1 2">YJ-S3-2</strain>
    </source>
</reference>
<sequence>MAAALVVMGHNTSRLKTRLIVGLFLVAAVSLTWNSVQNWTRPEPKLLGMTTDGRIQELPLLDKPLANRQVLIDWVRRHIPTMYDFNYANYHGELNKLLKFMKPVTLDSFREMLDKSGILDRVTSDFLILQGRIVDEPLVQNDFVVKGTRVWVVEIPMKLIYDAGEKERGRRERINQDIIFKAYIARANPLEYPGGLILAKFGVSPRKRK</sequence>